<dbReference type="VEuPathDB" id="FungiDB:PSTT_12500"/>
<sequence length="225" mass="24740">MQPLSPHRNTRAIPSPLAMEAKVPCDKCYMKSIPCMSTRPTRTPWPCDGCRFLHCKCQITIDRGPPPPPKTRKAPNLKESTRPGPSKRQKCGSSGIPFAPARNSPPPAELEPSSTSSDAKPNIEHSQRVNKSPITIPSNSSDNEEADLWDDSIPDNTVPLVGVIPADGVESFVTKFAKNYKAYIVADVSTPVEIRGEKYRKFTQEYRDLLATRGMAIISRSNPLG</sequence>
<evidence type="ECO:0000313" key="3">
    <source>
        <dbReference type="Proteomes" id="UP000238274"/>
    </source>
</evidence>
<feature type="compositionally biased region" description="Polar residues" evidence="1">
    <location>
        <begin position="129"/>
        <end position="141"/>
    </location>
</feature>
<evidence type="ECO:0000256" key="1">
    <source>
        <dbReference type="SAM" id="MobiDB-lite"/>
    </source>
</evidence>
<dbReference type="AlphaFoldDB" id="A0A2S4WEK7"/>
<reference evidence="3" key="2">
    <citation type="journal article" date="2018" name="BMC Genomics">
        <title>Genomic insights into host adaptation between the wheat stripe rust pathogen (Puccinia striiformis f. sp. tritici) and the barley stripe rust pathogen (Puccinia striiformis f. sp. hordei).</title>
        <authorList>
            <person name="Xia C."/>
            <person name="Wang M."/>
            <person name="Yin C."/>
            <person name="Cornejo O.E."/>
            <person name="Hulbert S.H."/>
            <person name="Chen X."/>
        </authorList>
    </citation>
    <scope>NUCLEOTIDE SEQUENCE [LARGE SCALE GENOMIC DNA]</scope>
    <source>
        <strain evidence="3">93TX-2</strain>
    </source>
</reference>
<feature type="region of interest" description="Disordered" evidence="1">
    <location>
        <begin position="61"/>
        <end position="151"/>
    </location>
</feature>
<dbReference type="Proteomes" id="UP000238274">
    <property type="component" value="Unassembled WGS sequence"/>
</dbReference>
<accession>A0A2S4WEK7</accession>
<keyword evidence="3" id="KW-1185">Reference proteome</keyword>
<reference evidence="3" key="3">
    <citation type="journal article" date="2018" name="Mol. Plant Microbe Interact.">
        <title>Genome sequence resources for the wheat stripe rust pathogen (Puccinia striiformis f. sp. tritici) and the barley stripe rust pathogen (Puccinia striiformis f. sp. hordei).</title>
        <authorList>
            <person name="Xia C."/>
            <person name="Wang M."/>
            <person name="Yin C."/>
            <person name="Cornejo O.E."/>
            <person name="Hulbert S.H."/>
            <person name="Chen X."/>
        </authorList>
    </citation>
    <scope>NUCLEOTIDE SEQUENCE [LARGE SCALE GENOMIC DNA]</scope>
    <source>
        <strain evidence="3">93TX-2</strain>
    </source>
</reference>
<organism evidence="2 3">
    <name type="scientific">Puccinia striiformis</name>
    <dbReference type="NCBI Taxonomy" id="27350"/>
    <lineage>
        <taxon>Eukaryota</taxon>
        <taxon>Fungi</taxon>
        <taxon>Dikarya</taxon>
        <taxon>Basidiomycota</taxon>
        <taxon>Pucciniomycotina</taxon>
        <taxon>Pucciniomycetes</taxon>
        <taxon>Pucciniales</taxon>
        <taxon>Pucciniaceae</taxon>
        <taxon>Puccinia</taxon>
    </lineage>
</organism>
<feature type="compositionally biased region" description="Acidic residues" evidence="1">
    <location>
        <begin position="142"/>
        <end position="151"/>
    </location>
</feature>
<evidence type="ECO:0000313" key="2">
    <source>
        <dbReference type="EMBL" id="POW20169.1"/>
    </source>
</evidence>
<reference evidence="2 3" key="1">
    <citation type="submission" date="2017-12" db="EMBL/GenBank/DDBJ databases">
        <title>Gene loss provides genomic basis for host adaptation in cereal stripe rust fungi.</title>
        <authorList>
            <person name="Xia C."/>
        </authorList>
    </citation>
    <scope>NUCLEOTIDE SEQUENCE [LARGE SCALE GENOMIC DNA]</scope>
    <source>
        <strain evidence="2 3">93TX-2</strain>
    </source>
</reference>
<gene>
    <name evidence="2" type="ORF">PSHT_03810</name>
</gene>
<protein>
    <submittedName>
        <fullName evidence="2">Uncharacterized protein</fullName>
    </submittedName>
</protein>
<comment type="caution">
    <text evidence="2">The sequence shown here is derived from an EMBL/GenBank/DDBJ whole genome shotgun (WGS) entry which is preliminary data.</text>
</comment>
<dbReference type="EMBL" id="PKSM01000037">
    <property type="protein sequence ID" value="POW20169.1"/>
    <property type="molecule type" value="Genomic_DNA"/>
</dbReference>
<name>A0A2S4WEK7_9BASI</name>
<proteinExistence type="predicted"/>
<dbReference type="VEuPathDB" id="FungiDB:PSHT_03810"/>